<feature type="signal peptide" evidence="10">
    <location>
        <begin position="1"/>
        <end position="17"/>
    </location>
</feature>
<evidence type="ECO:0000256" key="6">
    <source>
        <dbReference type="ARBA" id="ARBA00023049"/>
    </source>
</evidence>
<dbReference type="GO" id="GO:0005737">
    <property type="term" value="C:cytoplasm"/>
    <property type="evidence" value="ECO:0007669"/>
    <property type="project" value="TreeGrafter"/>
</dbReference>
<evidence type="ECO:0000256" key="1">
    <source>
        <dbReference type="ARBA" id="ARBA00005860"/>
    </source>
</evidence>
<sequence length="613" mass="70066">MLVEMICALLVSRLTVACNYKPPKPEEVTTAKTEYPPGSRSKRESSWDWIRIRIEYDESFRKLNEKMKETLEGLMRSALHYFETTLKVRRLASLQLAYSCSGESRKYQNKTICDGQCEKRCGKVVAPRSANYFGCCTCSNLELECTDHSDCGEKLVDTDFVLFVSVLASDCVESALAYSRHCVTDEITKRPVAGYMNICPHLLKEITPARLDAWEATLKHELFHTLSFSMSLFPYFPGAGEPQWNEFEYVIPNVVHRFTRFDWETSKGAVKHNIHMIVTRKVREEARRHFNCSTLEGAELENQGISGTLGSHWEKRAFENELMTADSTHLPVLSRLSLALLEDSGWYKVNYDKAEDMEWGKNLGCNFATKSCLTWMKLNPSDPYPFCTVPRGYRCAAKRLEKLQCNLVTTGKIPSKDIPPEYDYNIKNLYHDKKGQSVVGFGAVDTADFCPYYMSTALLANVTPSCTRPVTTKQDPFQTHSLTSRCLDMNIMVKVDSEISKFMWMHSVGCFESVCKNNLLMVRTQQSDFHPCYRKGQIIHVEEVSSSYGRGTTEFQIVCPSCLEICDPRFCSTEKFKDSIRDDPRIVIMSIKDFHFGVEVIPVSLLMLFLSIW</sequence>
<evidence type="ECO:0000256" key="5">
    <source>
        <dbReference type="ARBA" id="ARBA00022833"/>
    </source>
</evidence>
<keyword evidence="3 9" id="KW-0479">Metal-binding</keyword>
<dbReference type="GO" id="GO:0007155">
    <property type="term" value="P:cell adhesion"/>
    <property type="evidence" value="ECO:0007669"/>
    <property type="project" value="InterPro"/>
</dbReference>
<dbReference type="Gene3D" id="3.90.132.10">
    <property type="entry name" value="Leishmanolysin , domain 2"/>
    <property type="match status" value="1"/>
</dbReference>
<accession>A0A7I5EDE2</accession>
<evidence type="ECO:0000256" key="7">
    <source>
        <dbReference type="ARBA" id="ARBA00039717"/>
    </source>
</evidence>
<reference evidence="12" key="1">
    <citation type="submission" date="2020-12" db="UniProtKB">
        <authorList>
            <consortium name="WormBaseParasite"/>
        </authorList>
    </citation>
    <scope>IDENTIFICATION</scope>
    <source>
        <strain evidence="12">MHco3</strain>
    </source>
</reference>
<evidence type="ECO:0000313" key="11">
    <source>
        <dbReference type="Proteomes" id="UP000025227"/>
    </source>
</evidence>
<evidence type="ECO:0000256" key="8">
    <source>
        <dbReference type="PIRSR" id="PIRSR601577-1"/>
    </source>
</evidence>
<dbReference type="FunFam" id="3.90.132.10:FF:000001">
    <property type="entry name" value="leishmanolysin-like peptidase isoform X2"/>
    <property type="match status" value="1"/>
</dbReference>
<keyword evidence="11" id="KW-1185">Reference proteome</keyword>
<dbReference type="PANTHER" id="PTHR10942:SF0">
    <property type="entry name" value="LEISHMANOLYSIN-LIKE PEPTIDASE"/>
    <property type="match status" value="1"/>
</dbReference>
<feature type="binding site" evidence="9">
    <location>
        <position position="312"/>
    </location>
    <ligand>
        <name>Zn(2+)</name>
        <dbReference type="ChEBI" id="CHEBI:29105"/>
        <note>catalytic</note>
    </ligand>
</feature>
<feature type="binding site" evidence="9">
    <location>
        <position position="220"/>
    </location>
    <ligand>
        <name>Zn(2+)</name>
        <dbReference type="ChEBI" id="CHEBI:29105"/>
        <note>catalytic</note>
    </ligand>
</feature>
<dbReference type="EC" id="3.4.24.-" evidence="10"/>
<dbReference type="InterPro" id="IPR001577">
    <property type="entry name" value="Peptidase_M8"/>
</dbReference>
<dbReference type="GO" id="GO:0046872">
    <property type="term" value="F:metal ion binding"/>
    <property type="evidence" value="ECO:0007669"/>
    <property type="project" value="UniProtKB-KW"/>
</dbReference>
<evidence type="ECO:0000256" key="10">
    <source>
        <dbReference type="RuleBase" id="RU366077"/>
    </source>
</evidence>
<proteinExistence type="inferred from homology"/>
<evidence type="ECO:0000256" key="3">
    <source>
        <dbReference type="ARBA" id="ARBA00022723"/>
    </source>
</evidence>
<feature type="active site" evidence="8">
    <location>
        <position position="221"/>
    </location>
</feature>
<dbReference type="SUPFAM" id="SSF55486">
    <property type="entry name" value="Metalloproteases ('zincins'), catalytic domain"/>
    <property type="match status" value="1"/>
</dbReference>
<dbReference type="GO" id="GO:0004222">
    <property type="term" value="F:metalloendopeptidase activity"/>
    <property type="evidence" value="ECO:0007669"/>
    <property type="project" value="UniProtKB-UniRule"/>
</dbReference>
<dbReference type="PRINTS" id="PR00782">
    <property type="entry name" value="LSHMANOLYSIN"/>
</dbReference>
<dbReference type="GO" id="GO:0006508">
    <property type="term" value="P:proteolysis"/>
    <property type="evidence" value="ECO:0007669"/>
    <property type="project" value="UniProtKB-KW"/>
</dbReference>
<comment type="similarity">
    <text evidence="1 10">Belongs to the peptidase M8 family.</text>
</comment>
<organism evidence="11 12">
    <name type="scientific">Haemonchus contortus</name>
    <name type="common">Barber pole worm</name>
    <dbReference type="NCBI Taxonomy" id="6289"/>
    <lineage>
        <taxon>Eukaryota</taxon>
        <taxon>Metazoa</taxon>
        <taxon>Ecdysozoa</taxon>
        <taxon>Nematoda</taxon>
        <taxon>Chromadorea</taxon>
        <taxon>Rhabditida</taxon>
        <taxon>Rhabditina</taxon>
        <taxon>Rhabditomorpha</taxon>
        <taxon>Strongyloidea</taxon>
        <taxon>Trichostrongylidae</taxon>
        <taxon>Haemonchus</taxon>
    </lineage>
</organism>
<keyword evidence="5 9" id="KW-0862">Zinc</keyword>
<keyword evidence="10" id="KW-0732">Signal</keyword>
<dbReference type="WBParaSite" id="HCON_00156650-00001">
    <property type="protein sequence ID" value="HCON_00156650-00001"/>
    <property type="gene ID" value="HCON_00156650"/>
</dbReference>
<dbReference type="Proteomes" id="UP000025227">
    <property type="component" value="Unplaced"/>
</dbReference>
<dbReference type="Pfam" id="PF01457">
    <property type="entry name" value="Peptidase_M8"/>
    <property type="match status" value="1"/>
</dbReference>
<keyword evidence="2 10" id="KW-0645">Protease</keyword>
<evidence type="ECO:0000256" key="2">
    <source>
        <dbReference type="ARBA" id="ARBA00022670"/>
    </source>
</evidence>
<dbReference type="AlphaFoldDB" id="A0A7I5EDE2"/>
<feature type="binding site" evidence="9">
    <location>
        <position position="224"/>
    </location>
    <ligand>
        <name>Zn(2+)</name>
        <dbReference type="ChEBI" id="CHEBI:29105"/>
        <note>catalytic</note>
    </ligand>
</feature>
<comment type="cofactor">
    <cofactor evidence="9 10">
        <name>Zn(2+)</name>
        <dbReference type="ChEBI" id="CHEBI:29105"/>
    </cofactor>
    <text evidence="9 10">Binds 1 zinc ion per subunit.</text>
</comment>
<evidence type="ECO:0000313" key="12">
    <source>
        <dbReference type="WBParaSite" id="HCON_00156650-00001"/>
    </source>
</evidence>
<dbReference type="GO" id="GO:0016020">
    <property type="term" value="C:membrane"/>
    <property type="evidence" value="ECO:0007669"/>
    <property type="project" value="InterPro"/>
</dbReference>
<keyword evidence="4 10" id="KW-0378">Hydrolase</keyword>
<dbReference type="OrthoDB" id="527990at2759"/>
<feature type="chain" id="PRO_5029932194" description="Leishmanolysin-like peptidase" evidence="10">
    <location>
        <begin position="18"/>
        <end position="613"/>
    </location>
</feature>
<name>A0A7I5EDE2_HAECO</name>
<evidence type="ECO:0000256" key="9">
    <source>
        <dbReference type="PIRSR" id="PIRSR601577-2"/>
    </source>
</evidence>
<evidence type="ECO:0000256" key="4">
    <source>
        <dbReference type="ARBA" id="ARBA00022801"/>
    </source>
</evidence>
<dbReference type="PANTHER" id="PTHR10942">
    <property type="entry name" value="LEISHMANOLYSIN-LIKE PEPTIDASE"/>
    <property type="match status" value="1"/>
</dbReference>
<dbReference type="Gene3D" id="3.10.170.20">
    <property type="match status" value="1"/>
</dbReference>
<keyword evidence="6 9" id="KW-0482">Metalloprotease</keyword>
<protein>
    <recommendedName>
        <fullName evidence="7 10">Leishmanolysin-like peptidase</fullName>
        <ecNumber evidence="10">3.4.24.-</ecNumber>
    </recommendedName>
</protein>